<dbReference type="InterPro" id="IPR001296">
    <property type="entry name" value="Glyco_trans_1"/>
</dbReference>
<reference evidence="2 3" key="1">
    <citation type="submission" date="2018-05" db="EMBL/GenBank/DDBJ databases">
        <title>Genomic Encyclopedia of Type Strains, Phase III (KMG-III): the genomes of soil and plant-associated and newly described type strains.</title>
        <authorList>
            <person name="Whitman W."/>
        </authorList>
    </citation>
    <scope>NUCLEOTIDE SEQUENCE [LARGE SCALE GENOMIC DNA]</scope>
    <source>
        <strain evidence="2 3">CECT 5696</strain>
    </source>
</reference>
<dbReference type="SUPFAM" id="SSF53756">
    <property type="entry name" value="UDP-Glycosyltransferase/glycogen phosphorylase"/>
    <property type="match status" value="1"/>
</dbReference>
<dbReference type="EMBL" id="QGTQ01000002">
    <property type="protein sequence ID" value="PWW07342.1"/>
    <property type="molecule type" value="Genomic_DNA"/>
</dbReference>
<dbReference type="Proteomes" id="UP000246635">
    <property type="component" value="Unassembled WGS sequence"/>
</dbReference>
<dbReference type="Pfam" id="PF00534">
    <property type="entry name" value="Glycos_transf_1"/>
    <property type="match status" value="1"/>
</dbReference>
<dbReference type="GO" id="GO:0016757">
    <property type="term" value="F:glycosyltransferase activity"/>
    <property type="evidence" value="ECO:0007669"/>
    <property type="project" value="InterPro"/>
</dbReference>
<gene>
    <name evidence="2" type="ORF">DFQ01_102234</name>
</gene>
<accession>A0A2V2YZR2</accession>
<name>A0A2V2YZR2_9BACL</name>
<dbReference type="AlphaFoldDB" id="A0A2V2YZR2"/>
<dbReference type="CDD" id="cd03801">
    <property type="entry name" value="GT4_PimA-like"/>
    <property type="match status" value="1"/>
</dbReference>
<sequence length="361" mass="40385">MEIWFMFVIPSGGMHTLNCERIPALQKAGIRCRLIYFQQGIGSTQGIMPCPVHYLDMTKPEQFSELLRQHPPSAIVVSSWYTVVQTLREIGYAGPIIFEIQGLGPPQKARSEISNMYGYIQPHATAILHPGSPLITGLLSVMMPHKVKYVMPNPINADVFHYRSNPANQNLPMPLLWIGRVEPNKNWAEYLLIAHELVKRGENPELWMFEDPSLSTPQDRLSMSNAIHSLGLLNRVKLLPHVPRMQMADYFSAAADSGGLLLMTSLSEGAPYAALESMLCRCPIVTSDNDGIRTMVEDSVHGIYYNLGDIAGAANAAQHLRHNQKLRKDIVSRAEQRVRSEFHPAIYAAGFHAILRQLGVR</sequence>
<evidence type="ECO:0000313" key="3">
    <source>
        <dbReference type="Proteomes" id="UP000246635"/>
    </source>
</evidence>
<organism evidence="2 3">
    <name type="scientific">Paenibacillus cellulosilyticus</name>
    <dbReference type="NCBI Taxonomy" id="375489"/>
    <lineage>
        <taxon>Bacteria</taxon>
        <taxon>Bacillati</taxon>
        <taxon>Bacillota</taxon>
        <taxon>Bacilli</taxon>
        <taxon>Bacillales</taxon>
        <taxon>Paenibacillaceae</taxon>
        <taxon>Paenibacillus</taxon>
    </lineage>
</organism>
<keyword evidence="2" id="KW-0808">Transferase</keyword>
<dbReference type="PANTHER" id="PTHR12526:SF630">
    <property type="entry name" value="GLYCOSYLTRANSFERASE"/>
    <property type="match status" value="1"/>
</dbReference>
<dbReference type="PANTHER" id="PTHR12526">
    <property type="entry name" value="GLYCOSYLTRANSFERASE"/>
    <property type="match status" value="1"/>
</dbReference>
<comment type="caution">
    <text evidence="2">The sequence shown here is derived from an EMBL/GenBank/DDBJ whole genome shotgun (WGS) entry which is preliminary data.</text>
</comment>
<protein>
    <submittedName>
        <fullName evidence="2">Glycosyl transferase family 1</fullName>
    </submittedName>
</protein>
<evidence type="ECO:0000259" key="1">
    <source>
        <dbReference type="Pfam" id="PF00534"/>
    </source>
</evidence>
<dbReference type="Gene3D" id="3.40.50.2000">
    <property type="entry name" value="Glycogen Phosphorylase B"/>
    <property type="match status" value="2"/>
</dbReference>
<feature type="domain" description="Glycosyl transferase family 1" evidence="1">
    <location>
        <begin position="175"/>
        <end position="336"/>
    </location>
</feature>
<proteinExistence type="predicted"/>
<keyword evidence="3" id="KW-1185">Reference proteome</keyword>
<evidence type="ECO:0000313" key="2">
    <source>
        <dbReference type="EMBL" id="PWW07342.1"/>
    </source>
</evidence>